<proteinExistence type="predicted"/>
<name>Q143L5_PARXL</name>
<dbReference type="AlphaFoldDB" id="Q143L5"/>
<dbReference type="KEGG" id="bxe:Bxe_A3511"/>
<dbReference type="KEGG" id="bxb:DR64_1210"/>
<accession>Q143L5</accession>
<dbReference type="eggNOG" id="COG0582">
    <property type="taxonomic scope" value="Bacteria"/>
</dbReference>
<dbReference type="EMBL" id="CP000270">
    <property type="protein sequence ID" value="ABE29474.1"/>
    <property type="molecule type" value="Genomic_DNA"/>
</dbReference>
<keyword evidence="2" id="KW-1185">Reference proteome</keyword>
<gene>
    <name evidence="1" type="ORF">Bxe_A3511</name>
</gene>
<evidence type="ECO:0000313" key="1">
    <source>
        <dbReference type="EMBL" id="ABE29474.1"/>
    </source>
</evidence>
<dbReference type="STRING" id="266265.Bxe_A3511"/>
<dbReference type="OrthoDB" id="8914001at2"/>
<dbReference type="SUPFAM" id="SSF56349">
    <property type="entry name" value="DNA breaking-rejoining enzymes"/>
    <property type="match status" value="1"/>
</dbReference>
<organism evidence="1 2">
    <name type="scientific">Paraburkholderia xenovorans (strain LB400)</name>
    <dbReference type="NCBI Taxonomy" id="266265"/>
    <lineage>
        <taxon>Bacteria</taxon>
        <taxon>Pseudomonadati</taxon>
        <taxon>Pseudomonadota</taxon>
        <taxon>Betaproteobacteria</taxon>
        <taxon>Burkholderiales</taxon>
        <taxon>Burkholderiaceae</taxon>
        <taxon>Paraburkholderia</taxon>
    </lineage>
</organism>
<dbReference type="RefSeq" id="WP_011487242.1">
    <property type="nucleotide sequence ID" value="NC_007951.1"/>
</dbReference>
<sequence length="729" mass="84346">MLEQQTFPGAYSKDEKQIATRLLDSLKEETLSYSSNWKASWLLSDIHSLDWTIGSSMSHFVDGQWHEVRHFHWDYRLPNGTSLACPSNILMREAAQKVGFLWRLPPAPHVNNTQGLLSQLYSLSVLIRWMYLNEKIYDPAHQTFNRLDNIGLKQFSRRFLEGGVPWVLGYPWTMLEAWFRNALNKTLPDTIRINPFSIEETDRTEISKWLSDNDYYHKTSKDNARFIDRSKIAENLNFELQTIKSHARFSALLRLFEPTLDGPLMIGREKRREYPSHRVPLVKDAQRALRPHSSGAYPAMLSALFRTRIHLKEFIPDTTDIHVSQVTAILDRNQKINEHTPWMPIKVALRYTNEALKWISLYGRDLVDFYLYACKSLKAAGLFGVSYKNINYVQKREDFVKNLEQPESLRDLNIDGWMTKTMTGNSASEFLEFRANPSLNDALSVFIGASILLLSILKPVRNCEVRDLNRDCVRHAKRDGYWLRQTIAKRTYGGQRSVDELPIPYIVGEALQTIDLLGQGLRQMTGSLEATTKNSLYFVPDRDVSDSLQAGPLSVARINSYLDRFCDWINLDCDEYGRRWYIRTHESRKCFLLTFFWCYRYASLEAARWVAGHSDSRDVYAYIEANFPGMELPAVEAQYATEQLRAYMSGDVAEAENVRELERAVCQHFKVTSISILSDTELSDWLEIAFSRGTYEIEPYSVKVANSISETHICFRINEEIDDARANQI</sequence>
<reference evidence="1 2" key="1">
    <citation type="journal article" date="2006" name="Proc. Natl. Acad. Sci. U.S.A.">
        <title>Burkholderia xenovorans LB400 harbors a multi-replicon, 9.73-Mbp genome shaped for versatility.</title>
        <authorList>
            <person name="Chain P.S."/>
            <person name="Denef V.J."/>
            <person name="Konstantinidis K.T."/>
            <person name="Vergez L.M."/>
            <person name="Agullo L."/>
            <person name="Reyes V.L."/>
            <person name="Hauser L."/>
            <person name="Cordova M."/>
            <person name="Gomez L."/>
            <person name="Gonzalez M."/>
            <person name="Land M."/>
            <person name="Lao V."/>
            <person name="Larimer F."/>
            <person name="LiPuma J.J."/>
            <person name="Mahenthiralingam E."/>
            <person name="Malfatti S.A."/>
            <person name="Marx C.J."/>
            <person name="Parnell J.J."/>
            <person name="Ramette A."/>
            <person name="Richardson P."/>
            <person name="Seeger M."/>
            <person name="Smith D."/>
            <person name="Spilker T."/>
            <person name="Sul W.J."/>
            <person name="Tsoi T.V."/>
            <person name="Ulrich L.E."/>
            <person name="Zhulin I.B."/>
            <person name="Tiedje J.M."/>
        </authorList>
    </citation>
    <scope>NUCLEOTIDE SEQUENCE [LARGE SCALE GENOMIC DNA]</scope>
    <source>
        <strain evidence="1 2">LB400</strain>
    </source>
</reference>
<evidence type="ECO:0008006" key="3">
    <source>
        <dbReference type="Google" id="ProtNLM"/>
    </source>
</evidence>
<dbReference type="InterPro" id="IPR011010">
    <property type="entry name" value="DNA_brk_join_enz"/>
</dbReference>
<protein>
    <recommendedName>
        <fullName evidence="3">Integrase</fullName>
    </recommendedName>
</protein>
<evidence type="ECO:0000313" key="2">
    <source>
        <dbReference type="Proteomes" id="UP000001817"/>
    </source>
</evidence>
<dbReference type="GO" id="GO:0003677">
    <property type="term" value="F:DNA binding"/>
    <property type="evidence" value="ECO:0007669"/>
    <property type="project" value="InterPro"/>
</dbReference>
<dbReference type="Proteomes" id="UP000001817">
    <property type="component" value="Chromosome 1"/>
</dbReference>